<dbReference type="InterPro" id="IPR036390">
    <property type="entry name" value="WH_DNA-bd_sf"/>
</dbReference>
<evidence type="ECO:0000313" key="1">
    <source>
        <dbReference type="EMBL" id="MFC5970042.1"/>
    </source>
</evidence>
<dbReference type="Gene3D" id="1.10.10.10">
    <property type="entry name" value="Winged helix-like DNA-binding domain superfamily/Winged helix DNA-binding domain"/>
    <property type="match status" value="1"/>
</dbReference>
<reference evidence="1 2" key="1">
    <citation type="journal article" date="2019" name="Int. J. Syst. Evol. Microbiol.">
        <title>The Global Catalogue of Microorganisms (GCM) 10K type strain sequencing project: providing services to taxonomists for standard genome sequencing and annotation.</title>
        <authorList>
            <consortium name="The Broad Institute Genomics Platform"/>
            <consortium name="The Broad Institute Genome Sequencing Center for Infectious Disease"/>
            <person name="Wu L."/>
            <person name="Ma J."/>
        </authorList>
    </citation>
    <scope>NUCLEOTIDE SEQUENCE [LARGE SCALE GENOMIC DNA]</scope>
    <source>
        <strain evidence="1 2">CGMCC 1.12543</strain>
    </source>
</reference>
<dbReference type="SUPFAM" id="SSF46785">
    <property type="entry name" value="Winged helix' DNA-binding domain"/>
    <property type="match status" value="1"/>
</dbReference>
<gene>
    <name evidence="1" type="ORF">ACFPYI_01740</name>
</gene>
<sequence>MDADWMSRPADDQILEALREHGALTPKTMGEHIGITNNYAGERARMLSKYGLVNRVARGVYMISGDGRAWLDEDLDASTLKPADDE</sequence>
<dbReference type="RefSeq" id="WP_247418671.1">
    <property type="nucleotide sequence ID" value="NZ_JALLGW010000002.1"/>
</dbReference>
<dbReference type="InterPro" id="IPR036388">
    <property type="entry name" value="WH-like_DNA-bd_sf"/>
</dbReference>
<proteinExistence type="predicted"/>
<dbReference type="EMBL" id="JBHSQH010000001">
    <property type="protein sequence ID" value="MFC5970042.1"/>
    <property type="molecule type" value="Genomic_DNA"/>
</dbReference>
<accession>A0ABD5RHN3</accession>
<keyword evidence="2" id="KW-1185">Reference proteome</keyword>
<name>A0ABD5RHN3_9EURY</name>
<comment type="caution">
    <text evidence="1">The sequence shown here is derived from an EMBL/GenBank/DDBJ whole genome shotgun (WGS) entry which is preliminary data.</text>
</comment>
<dbReference type="Proteomes" id="UP001596099">
    <property type="component" value="Unassembled WGS sequence"/>
</dbReference>
<dbReference type="AlphaFoldDB" id="A0ABD5RHN3"/>
<organism evidence="1 2">
    <name type="scientific">Halomarina salina</name>
    <dbReference type="NCBI Taxonomy" id="1872699"/>
    <lineage>
        <taxon>Archaea</taxon>
        <taxon>Methanobacteriati</taxon>
        <taxon>Methanobacteriota</taxon>
        <taxon>Stenosarchaea group</taxon>
        <taxon>Halobacteria</taxon>
        <taxon>Halobacteriales</taxon>
        <taxon>Natronomonadaceae</taxon>
        <taxon>Halomarina</taxon>
    </lineage>
</organism>
<evidence type="ECO:0000313" key="2">
    <source>
        <dbReference type="Proteomes" id="UP001596099"/>
    </source>
</evidence>
<protein>
    <submittedName>
        <fullName evidence="1">Winged helix-turn-helix domain-containing protein</fullName>
    </submittedName>
</protein>